<dbReference type="Proteomes" id="UP000006591">
    <property type="component" value="Chromosome 7"/>
</dbReference>
<dbReference type="EnsemblPlants" id="ONIVA07G10120.2">
    <property type="protein sequence ID" value="ONIVA07G10120.2"/>
    <property type="gene ID" value="ONIVA07G10120"/>
</dbReference>
<protein>
    <submittedName>
        <fullName evidence="1">Uncharacterized protein</fullName>
    </submittedName>
</protein>
<proteinExistence type="predicted"/>
<dbReference type="AlphaFoldDB" id="A0A0E0HZP7"/>
<name>A0A0E0HZP7_ORYNI</name>
<organism evidence="1">
    <name type="scientific">Oryza nivara</name>
    <name type="common">Indian wild rice</name>
    <name type="synonym">Oryza sativa f. spontanea</name>
    <dbReference type="NCBI Taxonomy" id="4536"/>
    <lineage>
        <taxon>Eukaryota</taxon>
        <taxon>Viridiplantae</taxon>
        <taxon>Streptophyta</taxon>
        <taxon>Embryophyta</taxon>
        <taxon>Tracheophyta</taxon>
        <taxon>Spermatophyta</taxon>
        <taxon>Magnoliopsida</taxon>
        <taxon>Liliopsida</taxon>
        <taxon>Poales</taxon>
        <taxon>Poaceae</taxon>
        <taxon>BOP clade</taxon>
        <taxon>Oryzoideae</taxon>
        <taxon>Oryzeae</taxon>
        <taxon>Oryzinae</taxon>
        <taxon>Oryza</taxon>
    </lineage>
</organism>
<reference evidence="1" key="1">
    <citation type="submission" date="2015-04" db="UniProtKB">
        <authorList>
            <consortium name="EnsemblPlants"/>
        </authorList>
    </citation>
    <scope>IDENTIFICATION</scope>
    <source>
        <strain evidence="1">SL10</strain>
    </source>
</reference>
<keyword evidence="2" id="KW-1185">Reference proteome</keyword>
<sequence>MANWRIGDWRLASGESDVGLHRFGLGDSVHGSGRSKERMGAARIRCMRAGSGSGEYLGSSIQVPPSSIQAFDTCYLSRGMNWGVTWGGSGRQLRSPCFVDLGTASVFGILRKKNSQGLPQAEPNPKGQATVDLQSVWAMTPFSKMDTNLRCQSYPAARRNDTS</sequence>
<dbReference type="Gramene" id="ONIVA07G10120.2">
    <property type="protein sequence ID" value="ONIVA07G10120.2"/>
    <property type="gene ID" value="ONIVA07G10120"/>
</dbReference>
<accession>A0A0E0HZP7</accession>
<reference evidence="1" key="2">
    <citation type="submission" date="2018-04" db="EMBL/GenBank/DDBJ databases">
        <title>OnivRS2 (Oryza nivara Reference Sequence Version 2).</title>
        <authorList>
            <person name="Zhang J."/>
            <person name="Kudrna D."/>
            <person name="Lee S."/>
            <person name="Talag J."/>
            <person name="Rajasekar S."/>
            <person name="Welchert J."/>
            <person name="Hsing Y.-I."/>
            <person name="Wing R.A."/>
        </authorList>
    </citation>
    <scope>NUCLEOTIDE SEQUENCE [LARGE SCALE GENOMIC DNA]</scope>
    <source>
        <strain evidence="1">SL10</strain>
    </source>
</reference>
<evidence type="ECO:0000313" key="1">
    <source>
        <dbReference type="EnsemblPlants" id="ONIVA07G10120.2"/>
    </source>
</evidence>
<dbReference type="HOGENOM" id="CLU_138193_0_0_1"/>
<evidence type="ECO:0000313" key="2">
    <source>
        <dbReference type="Proteomes" id="UP000006591"/>
    </source>
</evidence>